<accession>A0ABQ4Y3L2</accession>
<feature type="region of interest" description="Disordered" evidence="1">
    <location>
        <begin position="102"/>
        <end position="141"/>
    </location>
</feature>
<gene>
    <name evidence="2" type="ORF">Tco_0704433</name>
</gene>
<dbReference type="EMBL" id="BQNB010010018">
    <property type="protein sequence ID" value="GJS71592.1"/>
    <property type="molecule type" value="Genomic_DNA"/>
</dbReference>
<feature type="compositionally biased region" description="Basic and acidic residues" evidence="1">
    <location>
        <begin position="108"/>
        <end position="122"/>
    </location>
</feature>
<feature type="compositionally biased region" description="Basic and acidic residues" evidence="1">
    <location>
        <begin position="130"/>
        <end position="141"/>
    </location>
</feature>
<keyword evidence="3" id="KW-1185">Reference proteome</keyword>
<reference evidence="2" key="1">
    <citation type="journal article" date="2022" name="Int. J. Mol. Sci.">
        <title>Draft Genome of Tanacetum Coccineum: Genomic Comparison of Closely Related Tanacetum-Family Plants.</title>
        <authorList>
            <person name="Yamashiro T."/>
            <person name="Shiraishi A."/>
            <person name="Nakayama K."/>
            <person name="Satake H."/>
        </authorList>
    </citation>
    <scope>NUCLEOTIDE SEQUENCE</scope>
</reference>
<evidence type="ECO:0000313" key="2">
    <source>
        <dbReference type="EMBL" id="GJS71592.1"/>
    </source>
</evidence>
<proteinExistence type="predicted"/>
<sequence length="141" mass="15539">MCRWGGWGLGEGAEWRRRGRNGVRETEGMERAGGGWAGDEKGRWVTGGAMLWWRTGDDRGVRRHGAEAPRREWRAYASDIRRSDESVMWRVNAVGAGLQHTVAEADDGVGKGEASRGRRESSEAGSVGRRVGEVMRRGSAI</sequence>
<organism evidence="2 3">
    <name type="scientific">Tanacetum coccineum</name>
    <dbReference type="NCBI Taxonomy" id="301880"/>
    <lineage>
        <taxon>Eukaryota</taxon>
        <taxon>Viridiplantae</taxon>
        <taxon>Streptophyta</taxon>
        <taxon>Embryophyta</taxon>
        <taxon>Tracheophyta</taxon>
        <taxon>Spermatophyta</taxon>
        <taxon>Magnoliopsida</taxon>
        <taxon>eudicotyledons</taxon>
        <taxon>Gunneridae</taxon>
        <taxon>Pentapetalae</taxon>
        <taxon>asterids</taxon>
        <taxon>campanulids</taxon>
        <taxon>Asterales</taxon>
        <taxon>Asteraceae</taxon>
        <taxon>Asteroideae</taxon>
        <taxon>Anthemideae</taxon>
        <taxon>Anthemidinae</taxon>
        <taxon>Tanacetum</taxon>
    </lineage>
</organism>
<reference evidence="2" key="2">
    <citation type="submission" date="2022-01" db="EMBL/GenBank/DDBJ databases">
        <authorList>
            <person name="Yamashiro T."/>
            <person name="Shiraishi A."/>
            <person name="Satake H."/>
            <person name="Nakayama K."/>
        </authorList>
    </citation>
    <scope>NUCLEOTIDE SEQUENCE</scope>
</reference>
<dbReference type="Proteomes" id="UP001151760">
    <property type="component" value="Unassembled WGS sequence"/>
</dbReference>
<protein>
    <submittedName>
        <fullName evidence="2">Uncharacterized protein</fullName>
    </submittedName>
</protein>
<evidence type="ECO:0000256" key="1">
    <source>
        <dbReference type="SAM" id="MobiDB-lite"/>
    </source>
</evidence>
<evidence type="ECO:0000313" key="3">
    <source>
        <dbReference type="Proteomes" id="UP001151760"/>
    </source>
</evidence>
<comment type="caution">
    <text evidence="2">The sequence shown here is derived from an EMBL/GenBank/DDBJ whole genome shotgun (WGS) entry which is preliminary data.</text>
</comment>
<name>A0ABQ4Y3L2_9ASTR</name>